<dbReference type="GO" id="GO:0008270">
    <property type="term" value="F:zinc ion binding"/>
    <property type="evidence" value="ECO:0007669"/>
    <property type="project" value="UniProtKB-KW"/>
</dbReference>
<dbReference type="InterPro" id="IPR018200">
    <property type="entry name" value="USP_CS"/>
</dbReference>
<dbReference type="InterPro" id="IPR028889">
    <property type="entry name" value="USP"/>
</dbReference>
<comment type="catalytic activity">
    <reaction evidence="1">
        <text>Thiol-dependent hydrolysis of ester, thioester, amide, peptide and isopeptide bonds formed by the C-terminal Gly of ubiquitin (a 76-residue protein attached to proteins as an intracellular targeting signal).</text>
        <dbReference type="EC" id="3.4.19.12"/>
    </reaction>
</comment>
<dbReference type="AlphaFoldDB" id="A0A8I6SQ64"/>
<keyword evidence="10" id="KW-1185">Reference proteome</keyword>
<dbReference type="Gene3D" id="3.90.70.10">
    <property type="entry name" value="Cysteine proteinases"/>
    <property type="match status" value="3"/>
</dbReference>
<dbReference type="GeneID" id="106668434"/>
<dbReference type="InterPro" id="IPR038765">
    <property type="entry name" value="Papain-like_cys_pep_sf"/>
</dbReference>
<reference evidence="9" key="1">
    <citation type="submission" date="2022-01" db="UniProtKB">
        <authorList>
            <consortium name="EnsemblMetazoa"/>
        </authorList>
    </citation>
    <scope>IDENTIFICATION</scope>
</reference>
<dbReference type="PROSITE" id="PS50089">
    <property type="entry name" value="ZF_RING_2"/>
    <property type="match status" value="1"/>
</dbReference>
<name>A0A8I6SQ64_CIMLE</name>
<feature type="region of interest" description="Disordered" evidence="6">
    <location>
        <begin position="447"/>
        <end position="469"/>
    </location>
</feature>
<dbReference type="OMA" id="KHVSVTY"/>
<evidence type="ECO:0000256" key="5">
    <source>
        <dbReference type="PROSITE-ProRule" id="PRU00175"/>
    </source>
</evidence>
<dbReference type="PROSITE" id="PS00972">
    <property type="entry name" value="USP_1"/>
    <property type="match status" value="1"/>
</dbReference>
<evidence type="ECO:0000256" key="4">
    <source>
        <dbReference type="ARBA" id="ARBA00022833"/>
    </source>
</evidence>
<protein>
    <recommendedName>
        <fullName evidence="2">ubiquitinyl hydrolase 1</fullName>
        <ecNumber evidence="2">3.4.19.12</ecNumber>
    </recommendedName>
</protein>
<dbReference type="InterPro" id="IPR001841">
    <property type="entry name" value="Znf_RING"/>
</dbReference>
<dbReference type="GO" id="GO:0004843">
    <property type="term" value="F:cysteine-type deubiquitinase activity"/>
    <property type="evidence" value="ECO:0007669"/>
    <property type="project" value="UniProtKB-EC"/>
</dbReference>
<evidence type="ECO:0000256" key="3">
    <source>
        <dbReference type="ARBA" id="ARBA00022771"/>
    </source>
</evidence>
<dbReference type="EC" id="3.4.19.12" evidence="2"/>
<keyword evidence="3 5" id="KW-0863">Zinc-finger</keyword>
<dbReference type="Pfam" id="PF00443">
    <property type="entry name" value="UCH"/>
    <property type="match status" value="1"/>
</dbReference>
<dbReference type="CDD" id="cd02674">
    <property type="entry name" value="Peptidase_C19R"/>
    <property type="match status" value="1"/>
</dbReference>
<sequence length="997" mass="112840">MECDVGILVEDESDDSVSEIFLVSKTIKSYVCEDEEDDFFDIESTPAINLRDLNTWNDNNVDIKFLDMSKDATSSAFENCIPIFPTDICPEDDIEGVSLTGPGMGEAGVCGLWNLGNTCFMSAGVQCLMATAPIVSTLLNAQIPPHQSLTIGLADLAKTMWSGKQHSVLPADFKNSLAKHFPQFNDYRQHDCQEFLALLLNGLHEQLNTALKNKLCCKNQDESFEEGNDMKKINFCEQAQSTSSKSEVLGFVSCTESRMSEKETFNNSIVNKFSAKKTVVNNLAEMNNKGLAHIEKCDSKNCDKQLNNICTGSSPENKIILNNTIRPFTGLEDIIKEPSPVDSKNVLVTEEEANNELRFDSEKYPRTDNLIRNTNSFQLYENNTSGKRCKTTVTHFSNPAELKEGLDLKRVKLNSSSSDEEKNTKIEKERQKLGEQFMLEKNQRMECERKEDKFKGKGEGSSFETSNSSNLSFEASGELDADKHWQDHLSSNRSVIVETFQGQFKSTVICATCQFVSVTYEPFMYLSVPLPNAMQKIINVTYVSDSKKNPRVYTLEMNRYCDSIATLKDRLVNDLDGESSNSIIIAEVFQHHISKLLDDNYLIRHLNHSDRYLYAFKKIILKDEGKDIYIDPKNEDTLADNHCIICLEDVHSNMKQHKGCSCILCESCITASLQHYGSSLKCPVCHQCILLEDLYPIKMDKQITTRMLNVPLVFRVDTVGDGNNNQKAVQLFGHPKLLRLPNLCPRDSLKQTIASITPYSEPYRLLLVEGKGDRCSRCMFNAHCHGCEVNGDDQIQLKYGDTLALSFSSPVDSSHESSLNDKQVEDSQPMLTLNDCIQSFSKSELLDSSNPWYCPHCRENRCATKTLTVWRYPDYLIVYLKRFVFHNQISTKLKEKVLFPLTGLSFASCSYSYDLYACVCHIGGVSSGHYTSYTQHPHTGEWHYFNDNEFVKQCPQDEDYSNAYILFYKKQGVKTPAFDPEDINLAIPAQKKEKKKL</sequence>
<accession>A0A8I6SQ64</accession>
<dbReference type="InterPro" id="IPR050185">
    <property type="entry name" value="Ub_carboxyl-term_hydrolase"/>
</dbReference>
<dbReference type="PANTHER" id="PTHR21646">
    <property type="entry name" value="UBIQUITIN CARBOXYL-TERMINAL HYDROLASE"/>
    <property type="match status" value="1"/>
</dbReference>
<evidence type="ECO:0000313" key="10">
    <source>
        <dbReference type="Proteomes" id="UP000494040"/>
    </source>
</evidence>
<evidence type="ECO:0000256" key="2">
    <source>
        <dbReference type="ARBA" id="ARBA00012759"/>
    </source>
</evidence>
<dbReference type="OrthoDB" id="2248014at2759"/>
<evidence type="ECO:0000256" key="1">
    <source>
        <dbReference type="ARBA" id="ARBA00000707"/>
    </source>
</evidence>
<feature type="domain" description="RING-type" evidence="7">
    <location>
        <begin position="643"/>
        <end position="686"/>
    </location>
</feature>
<dbReference type="Proteomes" id="UP000494040">
    <property type="component" value="Unassembled WGS sequence"/>
</dbReference>
<dbReference type="SUPFAM" id="SSF54001">
    <property type="entry name" value="Cysteine proteinases"/>
    <property type="match status" value="1"/>
</dbReference>
<evidence type="ECO:0000256" key="6">
    <source>
        <dbReference type="SAM" id="MobiDB-lite"/>
    </source>
</evidence>
<keyword evidence="4" id="KW-0862">Zinc</keyword>
<evidence type="ECO:0000259" key="7">
    <source>
        <dbReference type="PROSITE" id="PS50089"/>
    </source>
</evidence>
<proteinExistence type="predicted"/>
<organism evidence="9 10">
    <name type="scientific">Cimex lectularius</name>
    <name type="common">Bed bug</name>
    <name type="synonym">Acanthia lectularia</name>
    <dbReference type="NCBI Taxonomy" id="79782"/>
    <lineage>
        <taxon>Eukaryota</taxon>
        <taxon>Metazoa</taxon>
        <taxon>Ecdysozoa</taxon>
        <taxon>Arthropoda</taxon>
        <taxon>Hexapoda</taxon>
        <taxon>Insecta</taxon>
        <taxon>Pterygota</taxon>
        <taxon>Neoptera</taxon>
        <taxon>Paraneoptera</taxon>
        <taxon>Hemiptera</taxon>
        <taxon>Heteroptera</taxon>
        <taxon>Panheteroptera</taxon>
        <taxon>Cimicomorpha</taxon>
        <taxon>Cimicidae</taxon>
        <taxon>Cimex</taxon>
    </lineage>
</organism>
<evidence type="ECO:0000259" key="8">
    <source>
        <dbReference type="PROSITE" id="PS50235"/>
    </source>
</evidence>
<feature type="domain" description="USP" evidence="8">
    <location>
        <begin position="110"/>
        <end position="971"/>
    </location>
</feature>
<dbReference type="EnsemblMetazoa" id="XM_024230393.1">
    <property type="protein sequence ID" value="XP_024086161.1"/>
    <property type="gene ID" value="LOC106668434"/>
</dbReference>
<feature type="compositionally biased region" description="Basic and acidic residues" evidence="6">
    <location>
        <begin position="447"/>
        <end position="458"/>
    </location>
</feature>
<dbReference type="SUPFAM" id="SSF57850">
    <property type="entry name" value="RING/U-box"/>
    <property type="match status" value="1"/>
</dbReference>
<dbReference type="PROSITE" id="PS50235">
    <property type="entry name" value="USP_3"/>
    <property type="match status" value="1"/>
</dbReference>
<dbReference type="GO" id="GO:0016579">
    <property type="term" value="P:protein deubiquitination"/>
    <property type="evidence" value="ECO:0007669"/>
    <property type="project" value="InterPro"/>
</dbReference>
<evidence type="ECO:0000313" key="9">
    <source>
        <dbReference type="EnsemblMetazoa" id="XP_024086161.1"/>
    </source>
</evidence>
<dbReference type="RefSeq" id="XP_024086161.1">
    <property type="nucleotide sequence ID" value="XM_024230393.1"/>
</dbReference>
<dbReference type="InterPro" id="IPR001394">
    <property type="entry name" value="Peptidase_C19_UCH"/>
</dbReference>
<keyword evidence="3 5" id="KW-0479">Metal-binding</keyword>
<dbReference type="PANTHER" id="PTHR21646:SF35">
    <property type="match status" value="1"/>
</dbReference>